<dbReference type="HAMAP" id="MF_00181">
    <property type="entry name" value="Cytosol_peptidase_M17"/>
    <property type="match status" value="1"/>
</dbReference>
<keyword evidence="4 8" id="KW-0031">Aminopeptidase</keyword>
<dbReference type="EC" id="3.4.11.10" evidence="8"/>
<evidence type="ECO:0000256" key="3">
    <source>
        <dbReference type="ARBA" id="ARBA00009528"/>
    </source>
</evidence>
<dbReference type="InterPro" id="IPR000819">
    <property type="entry name" value="Peptidase_M17_C"/>
</dbReference>
<feature type="binding site" evidence="8">
    <location>
        <position position="345"/>
    </location>
    <ligand>
        <name>Mn(2+)</name>
        <dbReference type="ChEBI" id="CHEBI:29035"/>
        <label>2</label>
    </ligand>
</feature>
<dbReference type="CDD" id="cd00433">
    <property type="entry name" value="Peptidase_M17"/>
    <property type="match status" value="1"/>
</dbReference>
<dbReference type="InterPro" id="IPR008283">
    <property type="entry name" value="Peptidase_M17_N"/>
</dbReference>
<dbReference type="GO" id="GO:0004177">
    <property type="term" value="F:aminopeptidase activity"/>
    <property type="evidence" value="ECO:0007669"/>
    <property type="project" value="UniProtKB-KW"/>
</dbReference>
<feature type="domain" description="Cytosol aminopeptidase" evidence="9">
    <location>
        <begin position="341"/>
        <end position="348"/>
    </location>
</feature>
<dbReference type="NCBIfam" id="NF002077">
    <property type="entry name" value="PRK00913.2-4"/>
    <property type="match status" value="1"/>
</dbReference>
<dbReference type="NCBIfam" id="NF002075">
    <property type="entry name" value="PRK00913.2-2"/>
    <property type="match status" value="1"/>
</dbReference>
<dbReference type="Pfam" id="PF00883">
    <property type="entry name" value="Peptidase_M17"/>
    <property type="match status" value="1"/>
</dbReference>
<dbReference type="NCBIfam" id="NF002074">
    <property type="entry name" value="PRK00913.1-4"/>
    <property type="match status" value="1"/>
</dbReference>
<evidence type="ECO:0000256" key="5">
    <source>
        <dbReference type="ARBA" id="ARBA00022670"/>
    </source>
</evidence>
<feature type="binding site" evidence="8">
    <location>
        <position position="266"/>
    </location>
    <ligand>
        <name>Mn(2+)</name>
        <dbReference type="ChEBI" id="CHEBI:29035"/>
        <label>1</label>
    </ligand>
</feature>
<feature type="active site" evidence="8">
    <location>
        <position position="273"/>
    </location>
</feature>
<comment type="similarity">
    <text evidence="3 8">Belongs to the peptidase M17 family.</text>
</comment>
<sequence length="496" mass="52167">MTQFTSIKIAQYSDATAPVQVVFAGEELSFAAEAEGVMGSAGKTVERAAKTADFTGKKSGIMHLLAPEGMDADRLIVAGLGKVDDLKEQDWVNLGGEVAGKLLALKAEGAEVTFPAAATAQQAADFAQGALLRGYKFDTYRTVKKEADGDKACEITLKVKDATAVEPLWAEAEAVAEGTLLARTLVDEPANTLGPVEFAAKAQQLSEFGVEVEILDEAEMQELGMNALLAVGQGSVRPSRLAIMKWNGGKEGEAPIAFVGKGVVFDTGGISLKPGAGMEDMKGDMGGAAAVIGLMKALAGRKAAVNAICVLGLVENMPDGNAIRPGDIVKTMSGQTVEILNTDAEGRLVLGDALWYTQSRFEPKFMVDLATLTGACLVALGGHRAGVFSADDELAAQICEAGETTAEKMWRLPLGDEYDKMVDTPNADMRNTGGSRWGGASTAAVYLQRHTNEAKWAHIDVAGTAMGSKKNTISQGWASGFGVRALNRMIKDHYEG</sequence>
<dbReference type="PANTHER" id="PTHR11963:SF23">
    <property type="entry name" value="CYTOSOL AMINOPEPTIDASE"/>
    <property type="match status" value="1"/>
</dbReference>
<dbReference type="EMBL" id="FOSK01000007">
    <property type="protein sequence ID" value="SFK63663.1"/>
    <property type="molecule type" value="Genomic_DNA"/>
</dbReference>
<accession>A0A1I4B542</accession>
<feature type="binding site" evidence="8">
    <location>
        <position position="261"/>
    </location>
    <ligand>
        <name>Mn(2+)</name>
        <dbReference type="ChEBI" id="CHEBI:29035"/>
        <label>2</label>
    </ligand>
</feature>
<comment type="caution">
    <text evidence="10">The sequence shown here is derived from an EMBL/GenBank/DDBJ whole genome shotgun (WGS) entry which is preliminary data.</text>
</comment>
<dbReference type="InterPro" id="IPR011356">
    <property type="entry name" value="Leucine_aapep/pepB"/>
</dbReference>
<keyword evidence="8" id="KW-0479">Metal-binding</keyword>
<comment type="function">
    <text evidence="8">Presumably involved in the processing and regular turnover of intracellular proteins. Catalyzes the removal of unsubstituted N-terminal amino acids from various peptides.</text>
</comment>
<dbReference type="InterPro" id="IPR023042">
    <property type="entry name" value="Peptidase_M17_leu_NH2_pept"/>
</dbReference>
<feature type="binding site" evidence="8">
    <location>
        <position position="345"/>
    </location>
    <ligand>
        <name>Mn(2+)</name>
        <dbReference type="ChEBI" id="CHEBI:29035"/>
        <label>1</label>
    </ligand>
</feature>
<dbReference type="PROSITE" id="PS00631">
    <property type="entry name" value="CYTOSOL_AP"/>
    <property type="match status" value="1"/>
</dbReference>
<dbReference type="Gene3D" id="3.40.630.10">
    <property type="entry name" value="Zn peptidases"/>
    <property type="match status" value="1"/>
</dbReference>
<dbReference type="Gene3D" id="3.40.220.10">
    <property type="entry name" value="Leucine Aminopeptidase, subunit E, domain 1"/>
    <property type="match status" value="1"/>
</dbReference>
<evidence type="ECO:0000259" key="9">
    <source>
        <dbReference type="PROSITE" id="PS00631"/>
    </source>
</evidence>
<keyword evidence="7 8" id="KW-0464">Manganese</keyword>
<dbReference type="Pfam" id="PF02789">
    <property type="entry name" value="Peptidase_M17_N"/>
    <property type="match status" value="1"/>
</dbReference>
<feature type="binding site" evidence="8">
    <location>
        <position position="343"/>
    </location>
    <ligand>
        <name>Mn(2+)</name>
        <dbReference type="ChEBI" id="CHEBI:29035"/>
        <label>1</label>
    </ligand>
</feature>
<feature type="active site" evidence="8">
    <location>
        <position position="347"/>
    </location>
</feature>
<evidence type="ECO:0000256" key="6">
    <source>
        <dbReference type="ARBA" id="ARBA00022801"/>
    </source>
</evidence>
<comment type="subcellular location">
    <subcellularLocation>
        <location evidence="8">Cytoplasm</location>
    </subcellularLocation>
</comment>
<evidence type="ECO:0000256" key="2">
    <source>
        <dbReference type="ARBA" id="ARBA00000967"/>
    </source>
</evidence>
<keyword evidence="5 8" id="KW-0645">Protease</keyword>
<evidence type="ECO:0000313" key="10">
    <source>
        <dbReference type="EMBL" id="SFK63663.1"/>
    </source>
</evidence>
<comment type="catalytic activity">
    <reaction evidence="1 8">
        <text>Release of an N-terminal amino acid, Xaa-|-Yaa-, in which Xaa is preferably Leu, but may be other amino acids including Pro although not Arg or Lys, and Yaa may be Pro. Amino acid amides and methyl esters are also readily hydrolyzed, but rates on arylamides are exceedingly low.</text>
        <dbReference type="EC" id="3.4.11.1"/>
    </reaction>
</comment>
<proteinExistence type="inferred from homology"/>
<name>A0A1I4B542_9HYPH</name>
<dbReference type="EC" id="3.4.11.1" evidence="8"/>
<keyword evidence="11" id="KW-1185">Reference proteome</keyword>
<reference evidence="10 11" key="1">
    <citation type="submission" date="2016-10" db="EMBL/GenBank/DDBJ databases">
        <authorList>
            <person name="Varghese N."/>
            <person name="Submissions S."/>
        </authorList>
    </citation>
    <scope>NUCLEOTIDE SEQUENCE [LARGE SCALE GENOMIC DNA]</scope>
    <source>
        <strain evidence="10 11">DSM 16392</strain>
    </source>
</reference>
<dbReference type="SUPFAM" id="SSF52949">
    <property type="entry name" value="Macro domain-like"/>
    <property type="match status" value="1"/>
</dbReference>
<evidence type="ECO:0000256" key="4">
    <source>
        <dbReference type="ARBA" id="ARBA00022438"/>
    </source>
</evidence>
<protein>
    <recommendedName>
        <fullName evidence="8">Probable cytosol aminopeptidase</fullName>
        <ecNumber evidence="8">3.4.11.1</ecNumber>
    </recommendedName>
    <alternativeName>
        <fullName evidence="8">Leucine aminopeptidase</fullName>
        <shortName evidence="8">LAP</shortName>
        <ecNumber evidence="8">3.4.11.10</ecNumber>
    </alternativeName>
    <alternativeName>
        <fullName evidence="8">Leucyl aminopeptidase</fullName>
    </alternativeName>
</protein>
<feature type="binding site" evidence="8">
    <location>
        <position position="266"/>
    </location>
    <ligand>
        <name>Mn(2+)</name>
        <dbReference type="ChEBI" id="CHEBI:29035"/>
        <label>2</label>
    </ligand>
</feature>
<organism evidence="10 11">
    <name type="scientific">Pseudovibrio ascidiaceicola</name>
    <dbReference type="NCBI Taxonomy" id="285279"/>
    <lineage>
        <taxon>Bacteria</taxon>
        <taxon>Pseudomonadati</taxon>
        <taxon>Pseudomonadota</taxon>
        <taxon>Alphaproteobacteria</taxon>
        <taxon>Hyphomicrobiales</taxon>
        <taxon>Stappiaceae</taxon>
        <taxon>Pseudovibrio</taxon>
    </lineage>
</organism>
<dbReference type="RefSeq" id="WP_093520478.1">
    <property type="nucleotide sequence ID" value="NZ_FOSK01000007.1"/>
</dbReference>
<feature type="binding site" evidence="8">
    <location>
        <position position="284"/>
    </location>
    <ligand>
        <name>Mn(2+)</name>
        <dbReference type="ChEBI" id="CHEBI:29035"/>
        <label>2</label>
    </ligand>
</feature>
<keyword evidence="8" id="KW-0963">Cytoplasm</keyword>
<evidence type="ECO:0000256" key="7">
    <source>
        <dbReference type="ARBA" id="ARBA00023211"/>
    </source>
</evidence>
<dbReference type="SUPFAM" id="SSF53187">
    <property type="entry name" value="Zn-dependent exopeptidases"/>
    <property type="match status" value="1"/>
</dbReference>
<evidence type="ECO:0000313" key="11">
    <source>
        <dbReference type="Proteomes" id="UP000199598"/>
    </source>
</evidence>
<dbReference type="InterPro" id="IPR043472">
    <property type="entry name" value="Macro_dom-like"/>
</dbReference>
<dbReference type="Proteomes" id="UP000199598">
    <property type="component" value="Unassembled WGS sequence"/>
</dbReference>
<dbReference type="PANTHER" id="PTHR11963">
    <property type="entry name" value="LEUCINE AMINOPEPTIDASE-RELATED"/>
    <property type="match status" value="1"/>
</dbReference>
<evidence type="ECO:0000256" key="8">
    <source>
        <dbReference type="HAMAP-Rule" id="MF_00181"/>
    </source>
</evidence>
<comment type="cofactor">
    <cofactor evidence="8">
        <name>Mn(2+)</name>
        <dbReference type="ChEBI" id="CHEBI:29035"/>
    </cofactor>
    <text evidence="8">Binds 2 manganese ions per subunit.</text>
</comment>
<comment type="catalytic activity">
    <reaction evidence="2 8">
        <text>Release of an N-terminal amino acid, preferentially leucine, but not glutamic or aspartic acids.</text>
        <dbReference type="EC" id="3.4.11.10"/>
    </reaction>
</comment>
<evidence type="ECO:0000256" key="1">
    <source>
        <dbReference type="ARBA" id="ARBA00000135"/>
    </source>
</evidence>
<keyword evidence="6 8" id="KW-0378">Hydrolase</keyword>
<gene>
    <name evidence="8" type="primary">pepA</name>
    <name evidence="10" type="ORF">SAMN04488518_107131</name>
</gene>
<dbReference type="PRINTS" id="PR00481">
    <property type="entry name" value="LAMNOPPTDASE"/>
</dbReference>